<comment type="caution">
    <text evidence="9">The sequence shown here is derived from an EMBL/GenBank/DDBJ whole genome shotgun (WGS) entry which is preliminary data.</text>
</comment>
<dbReference type="Proteomes" id="UP001314205">
    <property type="component" value="Unassembled WGS sequence"/>
</dbReference>
<comment type="subcellular location">
    <subcellularLocation>
        <location evidence="2">Nucleus</location>
    </subcellularLocation>
</comment>
<dbReference type="InterPro" id="IPR045249">
    <property type="entry name" value="HARBI1-like"/>
</dbReference>
<gene>
    <name evidence="9" type="ORF">PARMNEM_LOCUS12433</name>
</gene>
<comment type="similarity">
    <text evidence="3">Belongs to the HARBI1 family.</text>
</comment>
<protein>
    <recommendedName>
        <fullName evidence="8">DDE Tnp4 domain-containing protein</fullName>
    </recommendedName>
</protein>
<evidence type="ECO:0000313" key="10">
    <source>
        <dbReference type="Proteomes" id="UP001314205"/>
    </source>
</evidence>
<accession>A0AAV1LAH7</accession>
<feature type="domain" description="DDE Tnp4" evidence="8">
    <location>
        <begin position="174"/>
        <end position="340"/>
    </location>
</feature>
<dbReference type="Pfam" id="PF13359">
    <property type="entry name" value="DDE_Tnp_4"/>
    <property type="match status" value="1"/>
</dbReference>
<evidence type="ECO:0000313" key="9">
    <source>
        <dbReference type="EMBL" id="CAK1592490.1"/>
    </source>
</evidence>
<evidence type="ECO:0000259" key="8">
    <source>
        <dbReference type="Pfam" id="PF13359"/>
    </source>
</evidence>
<name>A0AAV1LAH7_9NEOP</name>
<keyword evidence="5" id="KW-0479">Metal-binding</keyword>
<comment type="cofactor">
    <cofactor evidence="1">
        <name>a divalent metal cation</name>
        <dbReference type="ChEBI" id="CHEBI:60240"/>
    </cofactor>
</comment>
<dbReference type="PANTHER" id="PTHR22930:SF269">
    <property type="entry name" value="NUCLEASE HARBI1-LIKE PROTEIN"/>
    <property type="match status" value="1"/>
</dbReference>
<keyword evidence="4" id="KW-0540">Nuclease</keyword>
<keyword evidence="10" id="KW-1185">Reference proteome</keyword>
<dbReference type="GO" id="GO:0004518">
    <property type="term" value="F:nuclease activity"/>
    <property type="evidence" value="ECO:0007669"/>
    <property type="project" value="UniProtKB-KW"/>
</dbReference>
<dbReference type="AlphaFoldDB" id="A0AAV1LAH7"/>
<evidence type="ECO:0000256" key="6">
    <source>
        <dbReference type="ARBA" id="ARBA00022801"/>
    </source>
</evidence>
<dbReference type="GO" id="GO:0005634">
    <property type="term" value="C:nucleus"/>
    <property type="evidence" value="ECO:0007669"/>
    <property type="project" value="UniProtKB-SubCell"/>
</dbReference>
<evidence type="ECO:0000256" key="2">
    <source>
        <dbReference type="ARBA" id="ARBA00004123"/>
    </source>
</evidence>
<proteinExistence type="inferred from homology"/>
<reference evidence="9 10" key="1">
    <citation type="submission" date="2023-11" db="EMBL/GenBank/DDBJ databases">
        <authorList>
            <person name="Hedman E."/>
            <person name="Englund M."/>
            <person name="Stromberg M."/>
            <person name="Nyberg Akerstrom W."/>
            <person name="Nylinder S."/>
            <person name="Jareborg N."/>
            <person name="Kallberg Y."/>
            <person name="Kronander E."/>
        </authorList>
    </citation>
    <scope>NUCLEOTIDE SEQUENCE [LARGE SCALE GENOMIC DNA]</scope>
</reference>
<keyword evidence="6" id="KW-0378">Hydrolase</keyword>
<evidence type="ECO:0000256" key="5">
    <source>
        <dbReference type="ARBA" id="ARBA00022723"/>
    </source>
</evidence>
<evidence type="ECO:0000256" key="3">
    <source>
        <dbReference type="ARBA" id="ARBA00006958"/>
    </source>
</evidence>
<evidence type="ECO:0000256" key="4">
    <source>
        <dbReference type="ARBA" id="ARBA00022722"/>
    </source>
</evidence>
<sequence>MDLDSSDEEIYLLARLLEIEHRKRKRKRKQIWVKHIWKNRLIHGEFHTIFEELKRDSLKFYEYYRMEYWQFLKLTDLLRVHITKKTTNYRCTITAEERLTVTLRFLITGCSFKNLSFNFRMGISTVHSIIHETIRVICDVLMPIVMQMPDEEMWEKVSRDFFNIWNFPNCLGAIDGKHVNIQAPDNSGSLYYNYKNFFSTVLLAVVDAKYSFLIVDVGSYGKNSDGGILQNSKFWKKLNTNKLKLPPNKPLPSTTESLPHVFIGDEAFPLSNNILRPYPREQARTELSKKVFNLRLSRARKVVECAFGMLTQRFEIYQKRMKIQPKYCDLIILATTCLHNFLIENRTPGQENEFHSNINLLTAITDNNNENSSNSDAVLTTRNKFKDYFSSSGALDWQDEVATRVS</sequence>
<dbReference type="PANTHER" id="PTHR22930">
    <property type="match status" value="1"/>
</dbReference>
<evidence type="ECO:0000256" key="7">
    <source>
        <dbReference type="ARBA" id="ARBA00023242"/>
    </source>
</evidence>
<keyword evidence="7" id="KW-0539">Nucleus</keyword>
<dbReference type="EMBL" id="CAVLGL010000087">
    <property type="protein sequence ID" value="CAK1592490.1"/>
    <property type="molecule type" value="Genomic_DNA"/>
</dbReference>
<dbReference type="GO" id="GO:0046872">
    <property type="term" value="F:metal ion binding"/>
    <property type="evidence" value="ECO:0007669"/>
    <property type="project" value="UniProtKB-KW"/>
</dbReference>
<organism evidence="9 10">
    <name type="scientific">Parnassius mnemosyne</name>
    <name type="common">clouded apollo</name>
    <dbReference type="NCBI Taxonomy" id="213953"/>
    <lineage>
        <taxon>Eukaryota</taxon>
        <taxon>Metazoa</taxon>
        <taxon>Ecdysozoa</taxon>
        <taxon>Arthropoda</taxon>
        <taxon>Hexapoda</taxon>
        <taxon>Insecta</taxon>
        <taxon>Pterygota</taxon>
        <taxon>Neoptera</taxon>
        <taxon>Endopterygota</taxon>
        <taxon>Lepidoptera</taxon>
        <taxon>Glossata</taxon>
        <taxon>Ditrysia</taxon>
        <taxon>Papilionoidea</taxon>
        <taxon>Papilionidae</taxon>
        <taxon>Parnassiinae</taxon>
        <taxon>Parnassini</taxon>
        <taxon>Parnassius</taxon>
        <taxon>Driopa</taxon>
    </lineage>
</organism>
<evidence type="ECO:0000256" key="1">
    <source>
        <dbReference type="ARBA" id="ARBA00001968"/>
    </source>
</evidence>
<dbReference type="InterPro" id="IPR027806">
    <property type="entry name" value="HARBI1_dom"/>
</dbReference>
<dbReference type="GO" id="GO:0016787">
    <property type="term" value="F:hydrolase activity"/>
    <property type="evidence" value="ECO:0007669"/>
    <property type="project" value="UniProtKB-KW"/>
</dbReference>